<dbReference type="AlphaFoldDB" id="A0AAD7KSL7"/>
<dbReference type="PANTHER" id="PTHR36363">
    <property type="entry name" value="OS04G0687200 PROTEIN"/>
    <property type="match status" value="1"/>
</dbReference>
<dbReference type="KEGG" id="qsa:O6P43_030371"/>
<comment type="caution">
    <text evidence="2">The sequence shown here is derived from an EMBL/GenBank/DDBJ whole genome shotgun (WGS) entry which is preliminary data.</text>
</comment>
<protein>
    <submittedName>
        <fullName evidence="2">Transmembrane protein</fullName>
    </submittedName>
</protein>
<feature type="transmembrane region" description="Helical" evidence="1">
    <location>
        <begin position="78"/>
        <end position="99"/>
    </location>
</feature>
<evidence type="ECO:0000313" key="2">
    <source>
        <dbReference type="EMBL" id="KAJ7945288.1"/>
    </source>
</evidence>
<accession>A0AAD7KSL7</accession>
<feature type="transmembrane region" description="Helical" evidence="1">
    <location>
        <begin position="48"/>
        <end position="66"/>
    </location>
</feature>
<dbReference type="PANTHER" id="PTHR36363:SF1">
    <property type="entry name" value="OS04G0687200 PROTEIN"/>
    <property type="match status" value="1"/>
</dbReference>
<proteinExistence type="predicted"/>
<keyword evidence="1 2" id="KW-0812">Transmembrane</keyword>
<evidence type="ECO:0000313" key="3">
    <source>
        <dbReference type="Proteomes" id="UP001163823"/>
    </source>
</evidence>
<name>A0AAD7KSL7_QUISA</name>
<reference evidence="2" key="1">
    <citation type="journal article" date="2023" name="Science">
        <title>Elucidation of the pathway for biosynthesis of saponin adjuvants from the soapbark tree.</title>
        <authorList>
            <person name="Reed J."/>
            <person name="Orme A."/>
            <person name="El-Demerdash A."/>
            <person name="Owen C."/>
            <person name="Martin L.B.B."/>
            <person name="Misra R.C."/>
            <person name="Kikuchi S."/>
            <person name="Rejzek M."/>
            <person name="Martin A.C."/>
            <person name="Harkess A."/>
            <person name="Leebens-Mack J."/>
            <person name="Louveau T."/>
            <person name="Stephenson M.J."/>
            <person name="Osbourn A."/>
        </authorList>
    </citation>
    <scope>NUCLEOTIDE SEQUENCE</scope>
    <source>
        <strain evidence="2">S10</strain>
    </source>
</reference>
<evidence type="ECO:0000256" key="1">
    <source>
        <dbReference type="SAM" id="Phobius"/>
    </source>
</evidence>
<keyword evidence="3" id="KW-1185">Reference proteome</keyword>
<gene>
    <name evidence="2" type="ORF">O6P43_030371</name>
</gene>
<organism evidence="2 3">
    <name type="scientific">Quillaja saponaria</name>
    <name type="common">Soap bark tree</name>
    <dbReference type="NCBI Taxonomy" id="32244"/>
    <lineage>
        <taxon>Eukaryota</taxon>
        <taxon>Viridiplantae</taxon>
        <taxon>Streptophyta</taxon>
        <taxon>Embryophyta</taxon>
        <taxon>Tracheophyta</taxon>
        <taxon>Spermatophyta</taxon>
        <taxon>Magnoliopsida</taxon>
        <taxon>eudicotyledons</taxon>
        <taxon>Gunneridae</taxon>
        <taxon>Pentapetalae</taxon>
        <taxon>rosids</taxon>
        <taxon>fabids</taxon>
        <taxon>Fabales</taxon>
        <taxon>Quillajaceae</taxon>
        <taxon>Quillaja</taxon>
    </lineage>
</organism>
<keyword evidence="1" id="KW-0472">Membrane</keyword>
<dbReference type="Proteomes" id="UP001163823">
    <property type="component" value="Chromosome 13"/>
</dbReference>
<dbReference type="EMBL" id="JARAOO010000013">
    <property type="protein sequence ID" value="KAJ7945288.1"/>
    <property type="molecule type" value="Genomic_DNA"/>
</dbReference>
<sequence length="238" mass="27403">MADYEIHQPHHQTVPTERTLQALNTIIQLHFEKTLEKKRSIDLQKKELHKLFLLFFIFLSLIFLAQSQSPRLQCRHCWVPITLLSLAQLIFYVSVAQTLRCINGFKYQRRCHKLTLGLATEKLREMKIRFSNSIAGGDGYEGIGEDDFEIQYQEPPESYFVLKSMLQISVFNVEFGAKSLVLGRRKGQILNARQRRQKNTVKFGYLHYGALECCTMGKLSTVLTAQALINGYQATVIS</sequence>
<keyword evidence="1" id="KW-1133">Transmembrane helix</keyword>